<dbReference type="InterPro" id="IPR018108">
    <property type="entry name" value="MCP_transmembrane"/>
</dbReference>
<evidence type="ECO:0000256" key="11">
    <source>
        <dbReference type="RuleBase" id="RU000488"/>
    </source>
</evidence>
<evidence type="ECO:0000256" key="4">
    <source>
        <dbReference type="ARBA" id="ARBA00021935"/>
    </source>
</evidence>
<dbReference type="STRING" id="590646.G3B4T5"/>
<dbReference type="eggNOG" id="KOG0769">
    <property type="taxonomic scope" value="Eukaryota"/>
</dbReference>
<dbReference type="PROSITE" id="PS50920">
    <property type="entry name" value="SOLCAR"/>
    <property type="match status" value="3"/>
</dbReference>
<organism evidence="14">
    <name type="scientific">Candida tenuis (strain ATCC 10573 / BCRC 21748 / CBS 615 / JCM 9827 / NBRC 10315 / NRRL Y-1498 / VKM Y-70)</name>
    <name type="common">Yeast</name>
    <name type="synonym">Yamadazyma tenuis</name>
    <dbReference type="NCBI Taxonomy" id="590646"/>
    <lineage>
        <taxon>Eukaryota</taxon>
        <taxon>Fungi</taxon>
        <taxon>Dikarya</taxon>
        <taxon>Ascomycota</taxon>
        <taxon>Saccharomycotina</taxon>
        <taxon>Pichiomycetes</taxon>
        <taxon>Debaryomycetaceae</taxon>
        <taxon>Yamadazyma</taxon>
    </lineage>
</organism>
<dbReference type="GO" id="GO:0015217">
    <property type="term" value="F:ADP transmembrane transporter activity"/>
    <property type="evidence" value="ECO:0007669"/>
    <property type="project" value="TreeGrafter"/>
</dbReference>
<evidence type="ECO:0000256" key="7">
    <source>
        <dbReference type="ARBA" id="ARBA00022737"/>
    </source>
</evidence>
<comment type="similarity">
    <text evidence="3 11">Belongs to the mitochondrial carrier (TC 2.A.29) family.</text>
</comment>
<name>G3B4T5_CANTC</name>
<evidence type="ECO:0000256" key="5">
    <source>
        <dbReference type="ARBA" id="ARBA00022448"/>
    </source>
</evidence>
<evidence type="ECO:0000256" key="1">
    <source>
        <dbReference type="ARBA" id="ARBA00002238"/>
    </source>
</evidence>
<dbReference type="InterPro" id="IPR052217">
    <property type="entry name" value="Mito/Peroxisomal_Carrier"/>
</dbReference>
<feature type="region of interest" description="Disordered" evidence="12">
    <location>
        <begin position="42"/>
        <end position="61"/>
    </location>
</feature>
<dbReference type="EMBL" id="GL996521">
    <property type="protein sequence ID" value="EGV63867.1"/>
    <property type="molecule type" value="Genomic_DNA"/>
</dbReference>
<feature type="repeat" description="Solcar" evidence="10">
    <location>
        <begin position="126"/>
        <end position="208"/>
    </location>
</feature>
<dbReference type="GO" id="GO:0016020">
    <property type="term" value="C:membrane"/>
    <property type="evidence" value="ECO:0007669"/>
    <property type="project" value="UniProtKB-SubCell"/>
</dbReference>
<feature type="compositionally biased region" description="Polar residues" evidence="12">
    <location>
        <begin position="42"/>
        <end position="59"/>
    </location>
</feature>
<evidence type="ECO:0000256" key="12">
    <source>
        <dbReference type="SAM" id="MobiDB-lite"/>
    </source>
</evidence>
<keyword evidence="7" id="KW-0677">Repeat</keyword>
<evidence type="ECO:0000256" key="6">
    <source>
        <dbReference type="ARBA" id="ARBA00022692"/>
    </source>
</evidence>
<feature type="repeat" description="Solcar" evidence="10">
    <location>
        <begin position="216"/>
        <end position="306"/>
    </location>
</feature>
<dbReference type="PANTHER" id="PTHR45939:SF1">
    <property type="entry name" value="MITOCHONDRIAL THIAMINE PYROPHOSPHATE CARRIER 1-RELATED"/>
    <property type="match status" value="1"/>
</dbReference>
<sequence>MSLSPIEKAASGALASVIANTLVYPLDLSKTLIQTQVVPKSTPIDKSSSIDSVYQQSNDPKGEKKYKHTLDVLKRIYAKKGILGWYHGLFSSILGTAAQNFSYFYWYTIVKRVYANMHKKIPHHKASTFTELFLGALAAAISQMFTMPIGVITTQQQTDKDHNNLFQLAQQVYKKDGVTGFWRGLRVSLVLCINPSITYGSYERLRTLFYGEKQYLSPIESFSLGVVAKSLATVVTQPLIVSKAMLQKKDSDDPDHVRFDGFTHALEHLWSTERFKGLYKGIAPQLVKGVFVQGLLFMFKDQLDLFFMFLLQLLKAKKK</sequence>
<dbReference type="InterPro" id="IPR023395">
    <property type="entry name" value="MCP_dom_sf"/>
</dbReference>
<keyword evidence="8" id="KW-1133">Transmembrane helix</keyword>
<dbReference type="OrthoDB" id="446044at2759"/>
<keyword evidence="6 10" id="KW-0812">Transmembrane</keyword>
<evidence type="ECO:0000313" key="13">
    <source>
        <dbReference type="EMBL" id="EGV63867.1"/>
    </source>
</evidence>
<dbReference type="Proteomes" id="UP000000707">
    <property type="component" value="Unassembled WGS sequence"/>
</dbReference>
<dbReference type="Gene3D" id="1.50.40.10">
    <property type="entry name" value="Mitochondrial carrier domain"/>
    <property type="match status" value="1"/>
</dbReference>
<gene>
    <name evidence="13" type="ORF">CANTEDRAFT_105503</name>
</gene>
<comment type="function">
    <text evidence="1">Mitochondrial transporter that mediates uptake of thiamine pyrophosphate (ThPP) into mitochondria.</text>
</comment>
<protein>
    <recommendedName>
        <fullName evidence="4">Mitochondrial thiamine pyrophosphate carrier 1</fullName>
    </recommendedName>
</protein>
<reference evidence="13 14" key="1">
    <citation type="journal article" date="2011" name="Proc. Natl. Acad. Sci. U.S.A.">
        <title>Comparative genomics of xylose-fermenting fungi for enhanced biofuel production.</title>
        <authorList>
            <person name="Wohlbach D.J."/>
            <person name="Kuo A."/>
            <person name="Sato T.K."/>
            <person name="Potts K.M."/>
            <person name="Salamov A.A."/>
            <person name="LaButti K.M."/>
            <person name="Sun H."/>
            <person name="Clum A."/>
            <person name="Pangilinan J.L."/>
            <person name="Lindquist E.A."/>
            <person name="Lucas S."/>
            <person name="Lapidus A."/>
            <person name="Jin M."/>
            <person name="Gunawan C."/>
            <person name="Balan V."/>
            <person name="Dale B.E."/>
            <person name="Jeffries T.W."/>
            <person name="Zinkel R."/>
            <person name="Barry K.W."/>
            <person name="Grigoriev I.V."/>
            <person name="Gasch A.P."/>
        </authorList>
    </citation>
    <scope>NUCLEOTIDE SEQUENCE [LARGE SCALE GENOMIC DNA]</scope>
    <source>
        <strain evidence="14">ATCC 10573 / BCRC 21748 / CBS 615 / JCM 9827 / NBRC 10315 / NRRL Y-1498 / VKM Y-70</strain>
    </source>
</reference>
<evidence type="ECO:0000256" key="10">
    <source>
        <dbReference type="PROSITE-ProRule" id="PRU00282"/>
    </source>
</evidence>
<keyword evidence="14" id="KW-1185">Reference proteome</keyword>
<dbReference type="SUPFAM" id="SSF103506">
    <property type="entry name" value="Mitochondrial carrier"/>
    <property type="match status" value="1"/>
</dbReference>
<dbReference type="HOGENOM" id="CLU_015166_6_3_1"/>
<evidence type="ECO:0000256" key="2">
    <source>
        <dbReference type="ARBA" id="ARBA00004141"/>
    </source>
</evidence>
<evidence type="ECO:0000256" key="9">
    <source>
        <dbReference type="ARBA" id="ARBA00023136"/>
    </source>
</evidence>
<keyword evidence="9 10" id="KW-0472">Membrane</keyword>
<evidence type="ECO:0000256" key="3">
    <source>
        <dbReference type="ARBA" id="ARBA00006375"/>
    </source>
</evidence>
<dbReference type="AlphaFoldDB" id="G3B4T5"/>
<comment type="subcellular location">
    <subcellularLocation>
        <location evidence="2">Membrane</location>
        <topology evidence="2">Multi-pass membrane protein</topology>
    </subcellularLocation>
</comment>
<accession>G3B4T5</accession>
<dbReference type="Pfam" id="PF00153">
    <property type="entry name" value="Mito_carr"/>
    <property type="match status" value="3"/>
</dbReference>
<keyword evidence="5 11" id="KW-0813">Transport</keyword>
<evidence type="ECO:0000256" key="8">
    <source>
        <dbReference type="ARBA" id="ARBA00022989"/>
    </source>
</evidence>
<feature type="repeat" description="Solcar" evidence="10">
    <location>
        <begin position="3"/>
        <end position="113"/>
    </location>
</feature>
<proteinExistence type="inferred from homology"/>
<dbReference type="PANTHER" id="PTHR45939">
    <property type="entry name" value="PEROXISOMAL MEMBRANE PROTEIN PMP34-RELATED"/>
    <property type="match status" value="1"/>
</dbReference>
<evidence type="ECO:0000313" key="14">
    <source>
        <dbReference type="Proteomes" id="UP000000707"/>
    </source>
</evidence>